<dbReference type="GO" id="GO:0016758">
    <property type="term" value="F:hexosyltransferase activity"/>
    <property type="evidence" value="ECO:0007669"/>
    <property type="project" value="TreeGrafter"/>
</dbReference>
<sequence length="412" mass="44450">MPDGKKPVVLILASTFPRWQGDPEPGFILELAKRLCSSWHVVVVCPHAAGAKESDVIEGVEVIRYRYAPERWETLVNNGGIVTNLRNSKWKYLLVPSFVWCQAWSAWRTTRRLHVDVVHAHWLIPQGLLAALLKVTSGRKVPYVVTSHGADLFALQGGLLNGLKKMVLQQSHSATVVSSAMLDRVVQMGISPKKLDVIPMGVDMVDRFVPAVNSQRSASELLFVGRLVEKKGLSHLLDAMPELIKAKPDTTLSIAGFGPDEVRLKAQVSALGLNNKVHFLGALPQDALPQLYQRAALFVAPFVQATSGDQEGLPVALMEAIGCGCPAIAGNVAGLADIFGSYAHQCVVDPRDTAALVAAILAALYHPEAAQLQANQMRAYLIDHLNWDAVAARYSAVLKNATASQLAGGTSA</sequence>
<dbReference type="Gene3D" id="3.40.50.2000">
    <property type="entry name" value="Glycogen Phosphorylase B"/>
    <property type="match status" value="2"/>
</dbReference>
<dbReference type="KEGG" id="cpis:HS961_03730"/>
<protein>
    <submittedName>
        <fullName evidence="3">Glycosyltransferase family 4 protein</fullName>
    </submittedName>
</protein>
<feature type="domain" description="Glycosyltransferase subfamily 4-like N-terminal" evidence="2">
    <location>
        <begin position="28"/>
        <end position="203"/>
    </location>
</feature>
<keyword evidence="3" id="KW-0808">Transferase</keyword>
<dbReference type="InterPro" id="IPR028098">
    <property type="entry name" value="Glyco_trans_4-like_N"/>
</dbReference>
<dbReference type="SUPFAM" id="SSF53756">
    <property type="entry name" value="UDP-Glycosyltransferase/glycogen phosphorylase"/>
    <property type="match status" value="1"/>
</dbReference>
<dbReference type="CDD" id="cd03801">
    <property type="entry name" value="GT4_PimA-like"/>
    <property type="match status" value="1"/>
</dbReference>
<reference evidence="3 4" key="1">
    <citation type="journal article" date="2020" name="G3 (Bethesda)">
        <title>CeMbio - The Caenorhabditis elegans Microbiome Resource.</title>
        <authorList>
            <person name="Dirksen P."/>
            <person name="Assie A."/>
            <person name="Zimmermann J."/>
            <person name="Zhang F."/>
            <person name="Tietje A.M."/>
            <person name="Marsh S.A."/>
            <person name="Felix M.A."/>
            <person name="Shapira M."/>
            <person name="Kaleta C."/>
            <person name="Schulenburg H."/>
            <person name="Samuel B."/>
        </authorList>
    </citation>
    <scope>NUCLEOTIDE SEQUENCE [LARGE SCALE GENOMIC DNA]</scope>
    <source>
        <strain evidence="3 4">BIGb0172</strain>
    </source>
</reference>
<gene>
    <name evidence="3" type="ORF">HS961_03730</name>
</gene>
<dbReference type="Pfam" id="PF13439">
    <property type="entry name" value="Glyco_transf_4"/>
    <property type="match status" value="1"/>
</dbReference>
<dbReference type="Proteomes" id="UP000515240">
    <property type="component" value="Chromosome"/>
</dbReference>
<evidence type="ECO:0000259" key="1">
    <source>
        <dbReference type="Pfam" id="PF00534"/>
    </source>
</evidence>
<dbReference type="PANTHER" id="PTHR45947:SF3">
    <property type="entry name" value="SULFOQUINOVOSYL TRANSFERASE SQD2"/>
    <property type="match status" value="1"/>
</dbReference>
<dbReference type="PANTHER" id="PTHR45947">
    <property type="entry name" value="SULFOQUINOVOSYL TRANSFERASE SQD2"/>
    <property type="match status" value="1"/>
</dbReference>
<dbReference type="RefSeq" id="WP_182326439.1">
    <property type="nucleotide sequence ID" value="NZ_CP058554.1"/>
</dbReference>
<dbReference type="AlphaFoldDB" id="A0A7G5EDD9"/>
<evidence type="ECO:0000313" key="4">
    <source>
        <dbReference type="Proteomes" id="UP000515240"/>
    </source>
</evidence>
<evidence type="ECO:0000313" key="3">
    <source>
        <dbReference type="EMBL" id="QMV72014.1"/>
    </source>
</evidence>
<feature type="domain" description="Glycosyl transferase family 1" evidence="1">
    <location>
        <begin position="219"/>
        <end position="371"/>
    </location>
</feature>
<keyword evidence="4" id="KW-1185">Reference proteome</keyword>
<dbReference type="InterPro" id="IPR001296">
    <property type="entry name" value="Glyco_trans_1"/>
</dbReference>
<dbReference type="Pfam" id="PF00534">
    <property type="entry name" value="Glycos_transf_1"/>
    <property type="match status" value="1"/>
</dbReference>
<dbReference type="EMBL" id="CP058554">
    <property type="protein sequence ID" value="QMV72014.1"/>
    <property type="molecule type" value="Genomic_DNA"/>
</dbReference>
<dbReference type="InterPro" id="IPR050194">
    <property type="entry name" value="Glycosyltransferase_grp1"/>
</dbReference>
<accession>A0A7G5EDD9</accession>
<name>A0A7G5EDD9_9BURK</name>
<evidence type="ECO:0000259" key="2">
    <source>
        <dbReference type="Pfam" id="PF13439"/>
    </source>
</evidence>
<organism evidence="3 4">
    <name type="scientific">Comamonas piscis</name>
    <dbReference type="NCBI Taxonomy" id="1562974"/>
    <lineage>
        <taxon>Bacteria</taxon>
        <taxon>Pseudomonadati</taxon>
        <taxon>Pseudomonadota</taxon>
        <taxon>Betaproteobacteria</taxon>
        <taxon>Burkholderiales</taxon>
        <taxon>Comamonadaceae</taxon>
        <taxon>Comamonas</taxon>
    </lineage>
</organism>
<proteinExistence type="predicted"/>